<organism evidence="1 2">
    <name type="scientific">Naganishia onofrii</name>
    <dbReference type="NCBI Taxonomy" id="1851511"/>
    <lineage>
        <taxon>Eukaryota</taxon>
        <taxon>Fungi</taxon>
        <taxon>Dikarya</taxon>
        <taxon>Basidiomycota</taxon>
        <taxon>Agaricomycotina</taxon>
        <taxon>Tremellomycetes</taxon>
        <taxon>Filobasidiales</taxon>
        <taxon>Filobasidiaceae</taxon>
        <taxon>Naganishia</taxon>
    </lineage>
</organism>
<accession>A0ACC2XHR6</accession>
<reference evidence="1" key="1">
    <citation type="submission" date="2023-04" db="EMBL/GenBank/DDBJ databases">
        <title>Draft Genome sequencing of Naganishia species isolated from polar environments using Oxford Nanopore Technology.</title>
        <authorList>
            <person name="Leo P."/>
            <person name="Venkateswaran K."/>
        </authorList>
    </citation>
    <scope>NUCLEOTIDE SEQUENCE</scope>
    <source>
        <strain evidence="1">DBVPG 5303</strain>
    </source>
</reference>
<dbReference type="Proteomes" id="UP001234202">
    <property type="component" value="Unassembled WGS sequence"/>
</dbReference>
<gene>
    <name evidence="1" type="ORF">QFC24_003979</name>
</gene>
<comment type="caution">
    <text evidence="1">The sequence shown here is derived from an EMBL/GenBank/DDBJ whole genome shotgun (WGS) entry which is preliminary data.</text>
</comment>
<proteinExistence type="predicted"/>
<protein>
    <submittedName>
        <fullName evidence="1">Uncharacterized protein</fullName>
    </submittedName>
</protein>
<sequence length="587" mass="64720">MPELGWKLLQRWQDRQSLYRPPLDCEREQYIPLIPSGDANDDLSPSSPYEPSGLPLSTDMVNFSSQPDEIIVSEKQRAPHPSSLDPIEIESEKPYHNHLESSKSIEGHSLGAQSTRDTEKGTGSEYGTSVDGSDHVTVARAEKRLLRKLDVIILPFAALLYLSAYLDRGNLGNARLQGLQKTVLDNSDEKYSLALACFYITYIVFSIPGTLLSKQINPSTAISIGALVWSIAATCQAATTNPAGLYVCRLFVGLGEAMFGQSMSLYFAFWYRKNEIAKRISFFIGAGVVAGAFGGLLAFGVSSIEHSKIAKWRILFLIEGVPSLILAICVFLFLPTRPQTSRYLTEDERIICITRLNKDSLNEANTGIDWRGVRRAFMDWKTYVVAIMYSCMNLTLGSVSGFLPTIIKGLGYTEARAQLFTVPPYAVALVVMVLLSTISDRLRTRGIPAGSVFIIGIVGWALLLEVHHNLHTAGYCAIPIIMSWQANNTGSQSQRAVSLGMLNTIGQCLSVLASYSFPSKEGPRFVKGITLNLAFQALGFVIAMGMTAYYRWENRRRDREEGGPPAEGAVLNTMEEFDLAPGFRYVA</sequence>
<evidence type="ECO:0000313" key="1">
    <source>
        <dbReference type="EMBL" id="KAJ9122941.1"/>
    </source>
</evidence>
<name>A0ACC2XHR6_9TREE</name>
<keyword evidence="2" id="KW-1185">Reference proteome</keyword>
<dbReference type="EMBL" id="JASBWV010000013">
    <property type="protein sequence ID" value="KAJ9122941.1"/>
    <property type="molecule type" value="Genomic_DNA"/>
</dbReference>
<evidence type="ECO:0000313" key="2">
    <source>
        <dbReference type="Proteomes" id="UP001234202"/>
    </source>
</evidence>